<dbReference type="GO" id="GO:0008483">
    <property type="term" value="F:transaminase activity"/>
    <property type="evidence" value="ECO:0007669"/>
    <property type="project" value="UniProtKB-KW"/>
</dbReference>
<dbReference type="InterPro" id="IPR036388">
    <property type="entry name" value="WH-like_DNA-bd_sf"/>
</dbReference>
<dbReference type="InterPro" id="IPR015424">
    <property type="entry name" value="PyrdxlP-dep_Trfase"/>
</dbReference>
<dbReference type="SUPFAM" id="SSF53383">
    <property type="entry name" value="PLP-dependent transferases"/>
    <property type="match status" value="1"/>
</dbReference>
<feature type="domain" description="HTH gntR-type" evidence="6">
    <location>
        <begin position="9"/>
        <end position="77"/>
    </location>
</feature>
<dbReference type="RefSeq" id="WP_367855641.1">
    <property type="nucleotide sequence ID" value="NZ_JBFOHK010000005.1"/>
</dbReference>
<dbReference type="Pfam" id="PF00392">
    <property type="entry name" value="GntR"/>
    <property type="match status" value="1"/>
</dbReference>
<keyword evidence="8" id="KW-1185">Reference proteome</keyword>
<gene>
    <name evidence="7" type="ORF">ABQJ54_17700</name>
</gene>
<name>A0ABV3QIT8_9GAMM</name>
<dbReference type="SMART" id="SM00345">
    <property type="entry name" value="HTH_GNTR"/>
    <property type="match status" value="1"/>
</dbReference>
<comment type="caution">
    <text evidence="7">The sequence shown here is derived from an EMBL/GenBank/DDBJ whole genome shotgun (WGS) entry which is preliminary data.</text>
</comment>
<sequence length="493" mass="54919">MFLELDGKGPHYTQLIRALKRAILDGRLAAGARLPPTRLLAQELEMSRTTVLAAYERLRAEGFIQGRAGAGSYVSALHLAPVATLPRQAITPPSRYARRIRHIDDLRPAQQHYDKRYNLQYCNPLVNPALNGIWGRELARAATHINLEETSPQGLLGLRQQICDYLVRRRGVVAAPEDILVVNGTQQAFSLTARVLLDEGDSAVLEEPHYFGVRQALLAHGAQLHAVRTDGEGLVCDELPAVAPRLICVTPSHQFPSGATMSLPRRLELLRYAAENRCWILEDDFDGEFRFDTQPLAALRSLDEGDRVIYVGTFSKTLFGALRLGYMVLPTALRRDLVTAKYLNDFACPEIEQAALAHFMESGGFERHLRLARRELKARYTTLVEALRQHAGDRVEIVDAPAGMYVLVWLRDCDHAGTEALIARARAHGLGLHPLAMHYQQPPPRPGLMFGYARLSVTALREAAQLFARCLDEADWQATSATHWRVAARLAVS</sequence>
<keyword evidence="2" id="KW-0663">Pyridoxal phosphate</keyword>
<dbReference type="CDD" id="cd07377">
    <property type="entry name" value="WHTH_GntR"/>
    <property type="match status" value="1"/>
</dbReference>
<keyword evidence="5" id="KW-0804">Transcription</keyword>
<evidence type="ECO:0000256" key="2">
    <source>
        <dbReference type="ARBA" id="ARBA00022898"/>
    </source>
</evidence>
<keyword evidence="3" id="KW-0805">Transcription regulation</keyword>
<keyword evidence="4" id="KW-0238">DNA-binding</keyword>
<evidence type="ECO:0000256" key="3">
    <source>
        <dbReference type="ARBA" id="ARBA00023015"/>
    </source>
</evidence>
<dbReference type="Gene3D" id="1.10.10.10">
    <property type="entry name" value="Winged helix-like DNA-binding domain superfamily/Winged helix DNA-binding domain"/>
    <property type="match status" value="1"/>
</dbReference>
<proteinExistence type="inferred from homology"/>
<dbReference type="PANTHER" id="PTHR46577">
    <property type="entry name" value="HTH-TYPE TRANSCRIPTIONAL REGULATORY PROTEIN GABR"/>
    <property type="match status" value="1"/>
</dbReference>
<evidence type="ECO:0000256" key="5">
    <source>
        <dbReference type="ARBA" id="ARBA00023163"/>
    </source>
</evidence>
<dbReference type="Gene3D" id="3.40.640.10">
    <property type="entry name" value="Type I PLP-dependent aspartate aminotransferase-like (Major domain)"/>
    <property type="match status" value="1"/>
</dbReference>
<dbReference type="SUPFAM" id="SSF46785">
    <property type="entry name" value="Winged helix' DNA-binding domain"/>
    <property type="match status" value="1"/>
</dbReference>
<dbReference type="InterPro" id="IPR015421">
    <property type="entry name" value="PyrdxlP-dep_Trfase_major"/>
</dbReference>
<dbReference type="Pfam" id="PF00155">
    <property type="entry name" value="Aminotran_1_2"/>
    <property type="match status" value="1"/>
</dbReference>
<dbReference type="InterPro" id="IPR000524">
    <property type="entry name" value="Tscrpt_reg_HTH_GntR"/>
</dbReference>
<dbReference type="PANTHER" id="PTHR46577:SF1">
    <property type="entry name" value="HTH-TYPE TRANSCRIPTIONAL REGULATORY PROTEIN GABR"/>
    <property type="match status" value="1"/>
</dbReference>
<dbReference type="InterPro" id="IPR004839">
    <property type="entry name" value="Aminotransferase_I/II_large"/>
</dbReference>
<comment type="similarity">
    <text evidence="1">In the C-terminal section; belongs to the class-I pyridoxal-phosphate-dependent aminotransferase family.</text>
</comment>
<dbReference type="CDD" id="cd00609">
    <property type="entry name" value="AAT_like"/>
    <property type="match status" value="1"/>
</dbReference>
<evidence type="ECO:0000313" key="7">
    <source>
        <dbReference type="EMBL" id="MEW9573592.1"/>
    </source>
</evidence>
<dbReference type="PRINTS" id="PR00035">
    <property type="entry name" value="HTHGNTR"/>
</dbReference>
<dbReference type="Proteomes" id="UP001556220">
    <property type="component" value="Unassembled WGS sequence"/>
</dbReference>
<keyword evidence="7" id="KW-0808">Transferase</keyword>
<evidence type="ECO:0000256" key="4">
    <source>
        <dbReference type="ARBA" id="ARBA00023125"/>
    </source>
</evidence>
<dbReference type="EMBL" id="JBFOHK010000005">
    <property type="protein sequence ID" value="MEW9573592.1"/>
    <property type="molecule type" value="Genomic_DNA"/>
</dbReference>
<evidence type="ECO:0000256" key="1">
    <source>
        <dbReference type="ARBA" id="ARBA00005384"/>
    </source>
</evidence>
<reference evidence="7 8" key="1">
    <citation type="submission" date="2024-06" db="EMBL/GenBank/DDBJ databases">
        <authorList>
            <person name="Woo H."/>
        </authorList>
    </citation>
    <scope>NUCLEOTIDE SEQUENCE [LARGE SCALE GENOMIC DNA]</scope>
    <source>
        <strain evidence="7 8">Si-c</strain>
    </source>
</reference>
<dbReference type="PROSITE" id="PS50949">
    <property type="entry name" value="HTH_GNTR"/>
    <property type="match status" value="1"/>
</dbReference>
<keyword evidence="7" id="KW-0032">Aminotransferase</keyword>
<evidence type="ECO:0000259" key="6">
    <source>
        <dbReference type="PROSITE" id="PS50949"/>
    </source>
</evidence>
<dbReference type="InterPro" id="IPR036390">
    <property type="entry name" value="WH_DNA-bd_sf"/>
</dbReference>
<dbReference type="InterPro" id="IPR051446">
    <property type="entry name" value="HTH_trans_reg/aminotransferase"/>
</dbReference>
<accession>A0ABV3QIT8</accession>
<protein>
    <submittedName>
        <fullName evidence="7">PLP-dependent aminotransferase family protein</fullName>
    </submittedName>
</protein>
<evidence type="ECO:0000313" key="8">
    <source>
        <dbReference type="Proteomes" id="UP001556220"/>
    </source>
</evidence>
<organism evidence="7 8">
    <name type="scientific">Rhodanobacter lycopersici</name>
    <dbReference type="NCBI Taxonomy" id="3162487"/>
    <lineage>
        <taxon>Bacteria</taxon>
        <taxon>Pseudomonadati</taxon>
        <taxon>Pseudomonadota</taxon>
        <taxon>Gammaproteobacteria</taxon>
        <taxon>Lysobacterales</taxon>
        <taxon>Rhodanobacteraceae</taxon>
        <taxon>Rhodanobacter</taxon>
    </lineage>
</organism>